<name>A0AAW0UA21_SCYPA</name>
<evidence type="ECO:0000256" key="6">
    <source>
        <dbReference type="ARBA" id="ARBA00023002"/>
    </source>
</evidence>
<dbReference type="FunFam" id="3.50.50.60:FF:000138">
    <property type="entry name" value="Flavin-containing monooxygenase"/>
    <property type="match status" value="1"/>
</dbReference>
<keyword evidence="10" id="KW-1185">Reference proteome</keyword>
<dbReference type="EMBL" id="JARAKH010000016">
    <property type="protein sequence ID" value="KAK8396078.1"/>
    <property type="molecule type" value="Genomic_DNA"/>
</dbReference>
<dbReference type="InterPro" id="IPR036188">
    <property type="entry name" value="FAD/NAD-bd_sf"/>
</dbReference>
<reference evidence="9 10" key="1">
    <citation type="submission" date="2023-03" db="EMBL/GenBank/DDBJ databases">
        <title>High-quality genome of Scylla paramamosain provides insights in environmental adaptation.</title>
        <authorList>
            <person name="Zhang L."/>
        </authorList>
    </citation>
    <scope>NUCLEOTIDE SEQUENCE [LARGE SCALE GENOMIC DNA]</scope>
    <source>
        <strain evidence="9">LZ_2023a</strain>
        <tissue evidence="9">Muscle</tissue>
    </source>
</reference>
<evidence type="ECO:0000256" key="5">
    <source>
        <dbReference type="ARBA" id="ARBA00022857"/>
    </source>
</evidence>
<dbReference type="GO" id="GO:0050660">
    <property type="term" value="F:flavin adenine dinucleotide binding"/>
    <property type="evidence" value="ECO:0007669"/>
    <property type="project" value="InterPro"/>
</dbReference>
<protein>
    <recommendedName>
        <fullName evidence="8">Flavin-containing monooxygenase</fullName>
        <ecNumber evidence="8">1.-.-.-</ecNumber>
    </recommendedName>
</protein>
<comment type="cofactor">
    <cofactor evidence="1 8">
        <name>FAD</name>
        <dbReference type="ChEBI" id="CHEBI:57692"/>
    </cofactor>
</comment>
<dbReference type="EC" id="1.-.-.-" evidence="8"/>
<comment type="caution">
    <text evidence="9">The sequence shown here is derived from an EMBL/GenBank/DDBJ whole genome shotgun (WGS) entry which is preliminary data.</text>
</comment>
<dbReference type="InterPro" id="IPR020946">
    <property type="entry name" value="Flavin_mOase-like"/>
</dbReference>
<evidence type="ECO:0000313" key="9">
    <source>
        <dbReference type="EMBL" id="KAK8396078.1"/>
    </source>
</evidence>
<evidence type="ECO:0000256" key="7">
    <source>
        <dbReference type="ARBA" id="ARBA00023033"/>
    </source>
</evidence>
<keyword evidence="7 8" id="KW-0503">Monooxygenase</keyword>
<keyword evidence="4 8" id="KW-0274">FAD</keyword>
<keyword evidence="6 8" id="KW-0560">Oxidoreductase</keyword>
<comment type="similarity">
    <text evidence="2 8">Belongs to the FMO family.</text>
</comment>
<dbReference type="InterPro" id="IPR050346">
    <property type="entry name" value="FMO-like"/>
</dbReference>
<dbReference type="PRINTS" id="PR00370">
    <property type="entry name" value="FMOXYGENASE"/>
</dbReference>
<dbReference type="Pfam" id="PF00743">
    <property type="entry name" value="FMO-like"/>
    <property type="match status" value="1"/>
</dbReference>
<dbReference type="GO" id="GO:0004499">
    <property type="term" value="F:N,N-dimethylaniline monooxygenase activity"/>
    <property type="evidence" value="ECO:0007669"/>
    <property type="project" value="InterPro"/>
</dbReference>
<organism evidence="9 10">
    <name type="scientific">Scylla paramamosain</name>
    <name type="common">Mud crab</name>
    <dbReference type="NCBI Taxonomy" id="85552"/>
    <lineage>
        <taxon>Eukaryota</taxon>
        <taxon>Metazoa</taxon>
        <taxon>Ecdysozoa</taxon>
        <taxon>Arthropoda</taxon>
        <taxon>Crustacea</taxon>
        <taxon>Multicrustacea</taxon>
        <taxon>Malacostraca</taxon>
        <taxon>Eumalacostraca</taxon>
        <taxon>Eucarida</taxon>
        <taxon>Decapoda</taxon>
        <taxon>Pleocyemata</taxon>
        <taxon>Brachyura</taxon>
        <taxon>Eubrachyura</taxon>
        <taxon>Portunoidea</taxon>
        <taxon>Portunidae</taxon>
        <taxon>Portuninae</taxon>
        <taxon>Scylla</taxon>
    </lineage>
</organism>
<evidence type="ECO:0000256" key="2">
    <source>
        <dbReference type="ARBA" id="ARBA00009183"/>
    </source>
</evidence>
<dbReference type="SUPFAM" id="SSF51905">
    <property type="entry name" value="FAD/NAD(P)-binding domain"/>
    <property type="match status" value="1"/>
</dbReference>
<evidence type="ECO:0000313" key="10">
    <source>
        <dbReference type="Proteomes" id="UP001487740"/>
    </source>
</evidence>
<dbReference type="Proteomes" id="UP001487740">
    <property type="component" value="Unassembled WGS sequence"/>
</dbReference>
<evidence type="ECO:0000256" key="4">
    <source>
        <dbReference type="ARBA" id="ARBA00022827"/>
    </source>
</evidence>
<evidence type="ECO:0000256" key="8">
    <source>
        <dbReference type="RuleBase" id="RU361177"/>
    </source>
</evidence>
<accession>A0AAW0UA21</accession>
<proteinExistence type="inferred from homology"/>
<dbReference type="Gene3D" id="3.50.50.60">
    <property type="entry name" value="FAD/NAD(P)-binding domain"/>
    <property type="match status" value="1"/>
</dbReference>
<dbReference type="GO" id="GO:0050661">
    <property type="term" value="F:NADP binding"/>
    <property type="evidence" value="ECO:0007669"/>
    <property type="project" value="InterPro"/>
</dbReference>
<dbReference type="PANTHER" id="PTHR23023">
    <property type="entry name" value="DIMETHYLANILINE MONOOXYGENASE"/>
    <property type="match status" value="1"/>
</dbReference>
<gene>
    <name evidence="9" type="ORF">O3P69_005290</name>
</gene>
<keyword evidence="5" id="KW-0521">NADP</keyword>
<keyword evidence="3 8" id="KW-0285">Flavoprotein</keyword>
<dbReference type="PIRSF" id="PIRSF000332">
    <property type="entry name" value="FMO"/>
    <property type="match status" value="1"/>
</dbReference>
<evidence type="ECO:0000256" key="1">
    <source>
        <dbReference type="ARBA" id="ARBA00001974"/>
    </source>
</evidence>
<evidence type="ECO:0000256" key="3">
    <source>
        <dbReference type="ARBA" id="ARBA00022630"/>
    </source>
</evidence>
<dbReference type="AlphaFoldDB" id="A0AAW0UA21"/>
<dbReference type="InterPro" id="IPR000960">
    <property type="entry name" value="Flavin_mOase"/>
</dbReference>
<sequence length="354" mass="39676">MAMKQLTKQPVMHLGFLPSWNVLQCERVVGIIGAGAAGLCAARHVQGMQGWRAVVWEQSLDLGGTWRLSQNVGVDQRGFPVHSSLYNSLRTDVPAVLMAFPDYKFPDGESFMHHTTVLKYLEDYARHFSLLRFIKFGHRVEEVSPAGEQDGQVAWRVTVKDLSKGFTHVTTCRALLICNGHFSEPNIPEIEGIEKYRGQRLHSHDYREPSAFLARRVVVLGAGASGLDIALEIAQVADKVFLSHKFPLLIPSEFPNTLHQVRAVVTADETGFVLADGTYVEAEAILYCTGYKYKFPFLTDECGVEVKDNRVHNVHKAHHQHQISHNGLHWPPIASYHLPSRQLPGAVFPCHSER</sequence>